<dbReference type="InterPro" id="IPR037185">
    <property type="entry name" value="EmrE-like"/>
</dbReference>
<dbReference type="Pfam" id="PF00892">
    <property type="entry name" value="EamA"/>
    <property type="match status" value="2"/>
</dbReference>
<evidence type="ECO:0000256" key="5">
    <source>
        <dbReference type="ARBA" id="ARBA00023136"/>
    </source>
</evidence>
<feature type="transmembrane region" description="Helical" evidence="6">
    <location>
        <begin position="142"/>
        <end position="161"/>
    </location>
</feature>
<keyword evidence="5 6" id="KW-0472">Membrane</keyword>
<dbReference type="PANTHER" id="PTHR22911:SF6">
    <property type="entry name" value="SOLUTE CARRIER FAMILY 35 MEMBER G1"/>
    <property type="match status" value="1"/>
</dbReference>
<dbReference type="Proteomes" id="UP000823896">
    <property type="component" value="Unassembled WGS sequence"/>
</dbReference>
<reference evidence="8" key="2">
    <citation type="submission" date="2021-04" db="EMBL/GenBank/DDBJ databases">
        <authorList>
            <person name="Gilroy R."/>
        </authorList>
    </citation>
    <scope>NUCLEOTIDE SEQUENCE</scope>
    <source>
        <strain evidence="8">CHK187-11901</strain>
    </source>
</reference>
<keyword evidence="3 6" id="KW-0812">Transmembrane</keyword>
<evidence type="ECO:0000256" key="4">
    <source>
        <dbReference type="ARBA" id="ARBA00022989"/>
    </source>
</evidence>
<keyword evidence="4 6" id="KW-1133">Transmembrane helix</keyword>
<evidence type="ECO:0000256" key="2">
    <source>
        <dbReference type="ARBA" id="ARBA00007362"/>
    </source>
</evidence>
<dbReference type="SUPFAM" id="SSF103481">
    <property type="entry name" value="Multidrug resistance efflux transporter EmrE"/>
    <property type="match status" value="2"/>
</dbReference>
<feature type="transmembrane region" description="Helical" evidence="6">
    <location>
        <begin position="117"/>
        <end position="136"/>
    </location>
</feature>
<organism evidence="8 9">
    <name type="scientific">Candidatus Merdibacter merdavium</name>
    <dbReference type="NCBI Taxonomy" id="2838692"/>
    <lineage>
        <taxon>Bacteria</taxon>
        <taxon>Bacillati</taxon>
        <taxon>Bacillota</taxon>
        <taxon>Erysipelotrichia</taxon>
        <taxon>Erysipelotrichales</taxon>
        <taxon>Erysipelotrichaceae</taxon>
        <taxon>Merdibacter</taxon>
    </lineage>
</organism>
<evidence type="ECO:0000313" key="8">
    <source>
        <dbReference type="EMBL" id="HJC36594.1"/>
    </source>
</evidence>
<dbReference type="InterPro" id="IPR000620">
    <property type="entry name" value="EamA_dom"/>
</dbReference>
<feature type="domain" description="EamA" evidence="7">
    <location>
        <begin position="3"/>
        <end position="133"/>
    </location>
</feature>
<feature type="transmembrane region" description="Helical" evidence="6">
    <location>
        <begin position="170"/>
        <end position="189"/>
    </location>
</feature>
<feature type="transmembrane region" description="Helical" evidence="6">
    <location>
        <begin position="232"/>
        <end position="249"/>
    </location>
</feature>
<sequence length="286" mass="31212">MKKGVFYLLVTSFLFSSQQALGKVLYYLSTFERTFYFSLVAAIIMGLLCKWKKQPLIAGSLKLIGMRSLFGYISTVLLFLAATQTYPVANISLLSSTSTIFALLAAVIWLKEHMARGQVLSVFIAFAGIVLILRPAGGFIEAESLAGLGAGFFAGLAYTVVRKLKDESPFTITFCFMSFSVIASLPFVLMQGFSPLGLKEIAVLILTGVVCAAAQYFLSVAYSYAPSTKISVYLYSQNLFAFILGILFFHELPDWLSIAGGCLLIGAGILNFISGREAQRRLSHDI</sequence>
<comment type="caution">
    <text evidence="8">The sequence shown here is derived from an EMBL/GenBank/DDBJ whole genome shotgun (WGS) entry which is preliminary data.</text>
</comment>
<feature type="transmembrane region" description="Helical" evidence="6">
    <location>
        <begin position="33"/>
        <end position="51"/>
    </location>
</feature>
<feature type="domain" description="EamA" evidence="7">
    <location>
        <begin position="145"/>
        <end position="270"/>
    </location>
</feature>
<evidence type="ECO:0000259" key="7">
    <source>
        <dbReference type="Pfam" id="PF00892"/>
    </source>
</evidence>
<feature type="transmembrane region" description="Helical" evidence="6">
    <location>
        <begin position="88"/>
        <end position="110"/>
    </location>
</feature>
<dbReference type="GO" id="GO:0016020">
    <property type="term" value="C:membrane"/>
    <property type="evidence" value="ECO:0007669"/>
    <property type="project" value="UniProtKB-SubCell"/>
</dbReference>
<comment type="subcellular location">
    <subcellularLocation>
        <location evidence="1">Membrane</location>
        <topology evidence="1">Multi-pass membrane protein</topology>
    </subcellularLocation>
</comment>
<proteinExistence type="inferred from homology"/>
<dbReference type="AlphaFoldDB" id="A0A9D2NTB6"/>
<evidence type="ECO:0000256" key="3">
    <source>
        <dbReference type="ARBA" id="ARBA00022692"/>
    </source>
</evidence>
<feature type="transmembrane region" description="Helical" evidence="6">
    <location>
        <begin position="201"/>
        <end position="225"/>
    </location>
</feature>
<feature type="transmembrane region" description="Helical" evidence="6">
    <location>
        <begin position="255"/>
        <end position="273"/>
    </location>
</feature>
<comment type="similarity">
    <text evidence="2">Belongs to the EamA transporter family.</text>
</comment>
<feature type="transmembrane region" description="Helical" evidence="6">
    <location>
        <begin position="63"/>
        <end position="82"/>
    </location>
</feature>
<dbReference type="PANTHER" id="PTHR22911">
    <property type="entry name" value="ACYL-MALONYL CONDENSING ENZYME-RELATED"/>
    <property type="match status" value="1"/>
</dbReference>
<reference evidence="8" key="1">
    <citation type="journal article" date="2021" name="PeerJ">
        <title>Extensive microbial diversity within the chicken gut microbiome revealed by metagenomics and culture.</title>
        <authorList>
            <person name="Gilroy R."/>
            <person name="Ravi A."/>
            <person name="Getino M."/>
            <person name="Pursley I."/>
            <person name="Horton D.L."/>
            <person name="Alikhan N.F."/>
            <person name="Baker D."/>
            <person name="Gharbi K."/>
            <person name="Hall N."/>
            <person name="Watson M."/>
            <person name="Adriaenssens E.M."/>
            <person name="Foster-Nyarko E."/>
            <person name="Jarju S."/>
            <person name="Secka A."/>
            <person name="Antonio M."/>
            <person name="Oren A."/>
            <person name="Chaudhuri R.R."/>
            <person name="La Ragione R."/>
            <person name="Hildebrand F."/>
            <person name="Pallen M.J."/>
        </authorList>
    </citation>
    <scope>NUCLEOTIDE SEQUENCE</scope>
    <source>
        <strain evidence="8">CHK187-11901</strain>
    </source>
</reference>
<evidence type="ECO:0000313" key="9">
    <source>
        <dbReference type="Proteomes" id="UP000823896"/>
    </source>
</evidence>
<evidence type="ECO:0000256" key="6">
    <source>
        <dbReference type="SAM" id="Phobius"/>
    </source>
</evidence>
<name>A0A9D2NTB6_9FIRM</name>
<gene>
    <name evidence="8" type="ORF">H9702_05630</name>
</gene>
<protein>
    <submittedName>
        <fullName evidence="8">DMT family transporter</fullName>
    </submittedName>
</protein>
<evidence type="ECO:0000256" key="1">
    <source>
        <dbReference type="ARBA" id="ARBA00004141"/>
    </source>
</evidence>
<dbReference type="EMBL" id="DWWM01000035">
    <property type="protein sequence ID" value="HJC36594.1"/>
    <property type="molecule type" value="Genomic_DNA"/>
</dbReference>
<accession>A0A9D2NTB6</accession>